<dbReference type="Gene3D" id="3.30.160.270">
    <property type="match status" value="1"/>
</dbReference>
<evidence type="ECO:0000259" key="13">
    <source>
        <dbReference type="PROSITE" id="PS50991"/>
    </source>
</evidence>
<keyword evidence="6" id="KW-0412">Isoleucine biosynthesis</keyword>
<dbReference type="SUPFAM" id="SSF110921">
    <property type="entry name" value="2-isopropylmalate synthase LeuA, allosteric (dimerisation) domain"/>
    <property type="match status" value="1"/>
</dbReference>
<dbReference type="GO" id="GO:0003852">
    <property type="term" value="F:2-isopropylmalate synthase activity"/>
    <property type="evidence" value="ECO:0007669"/>
    <property type="project" value="UniProtKB-EC"/>
</dbReference>
<dbReference type="InterPro" id="IPR002016">
    <property type="entry name" value="Haem_peroxidase"/>
</dbReference>
<dbReference type="PANTHER" id="PTHR10277:SF9">
    <property type="entry name" value="2-ISOPROPYLMALATE SYNTHASE 1, CHLOROPLASTIC-RELATED"/>
    <property type="match status" value="1"/>
</dbReference>
<evidence type="ECO:0000256" key="4">
    <source>
        <dbReference type="ARBA" id="ARBA00022430"/>
    </source>
</evidence>
<comment type="similarity">
    <text evidence="11">Belongs to the alpha-IPM synthase/homocitrate synthase family.</text>
</comment>
<evidence type="ECO:0000256" key="2">
    <source>
        <dbReference type="ARBA" id="ARBA00004689"/>
    </source>
</evidence>
<dbReference type="SUPFAM" id="SSF51569">
    <property type="entry name" value="Aldolase"/>
    <property type="match status" value="1"/>
</dbReference>
<dbReference type="Pfam" id="PF08502">
    <property type="entry name" value="LeuA_dimer"/>
    <property type="match status" value="1"/>
</dbReference>
<keyword evidence="7 11" id="KW-0808">Transferase</keyword>
<feature type="domain" description="Plant heme peroxidase family profile" evidence="12">
    <location>
        <begin position="134"/>
        <end position="420"/>
    </location>
</feature>
<organism evidence="14 15">
    <name type="scientific">Methanoculleus oceani</name>
    <dbReference type="NCBI Taxonomy" id="2184756"/>
    <lineage>
        <taxon>Archaea</taxon>
        <taxon>Methanobacteriati</taxon>
        <taxon>Methanobacteriota</taxon>
        <taxon>Stenosarchaea group</taxon>
        <taxon>Methanomicrobia</taxon>
        <taxon>Methanomicrobiales</taxon>
        <taxon>Methanomicrobiaceae</taxon>
        <taxon>Methanoculleus</taxon>
    </lineage>
</organism>
<dbReference type="InterPro" id="IPR002034">
    <property type="entry name" value="AIPM/Hcit_synth_CS"/>
</dbReference>
<dbReference type="SMART" id="SM00917">
    <property type="entry name" value="LeuA_dimer"/>
    <property type="match status" value="1"/>
</dbReference>
<proteinExistence type="inferred from homology"/>
<dbReference type="EMBL" id="QFDM01000002">
    <property type="protein sequence ID" value="MCM2466154.1"/>
    <property type="molecule type" value="Genomic_DNA"/>
</dbReference>
<dbReference type="Pfam" id="PF00682">
    <property type="entry name" value="HMGL-like"/>
    <property type="match status" value="1"/>
</dbReference>
<comment type="pathway">
    <text evidence="2">Amino-acid biosynthesis; L-leucine biosynthesis; L-leucine from 3-methyl-2-oxobutanoate: step 1/4.</text>
</comment>
<dbReference type="Gene3D" id="3.20.20.70">
    <property type="entry name" value="Aldolase class I"/>
    <property type="match status" value="1"/>
</dbReference>
<evidence type="ECO:0000256" key="1">
    <source>
        <dbReference type="ARBA" id="ARBA00003715"/>
    </source>
</evidence>
<evidence type="ECO:0000256" key="11">
    <source>
        <dbReference type="RuleBase" id="RU003523"/>
    </source>
</evidence>
<gene>
    <name evidence="14" type="ORF">DIC75_07475</name>
</gene>
<accession>A0ABD4TGH8</accession>
<evidence type="ECO:0000256" key="10">
    <source>
        <dbReference type="ARBA" id="ARBA00069691"/>
    </source>
</evidence>
<keyword evidence="5" id="KW-0028">Amino-acid biosynthesis</keyword>
<evidence type="ECO:0000313" key="14">
    <source>
        <dbReference type="EMBL" id="MCM2466154.1"/>
    </source>
</evidence>
<comment type="function">
    <text evidence="1">Catalyzes the condensation of the acetyl group of acetyl-CoA with 3-methyl-2-oxobutanoate (2-oxoisovalerate) to form 3-carboxy-3-hydroxy-4-methylpentanoate (2-isopropylmalate).</text>
</comment>
<name>A0ABD4TGH8_9EURY</name>
<dbReference type="InterPro" id="IPR013709">
    <property type="entry name" value="2-isopropylmalate_synth_dimer"/>
</dbReference>
<dbReference type="GO" id="GO:0009097">
    <property type="term" value="P:isoleucine biosynthetic process"/>
    <property type="evidence" value="ECO:0007669"/>
    <property type="project" value="UniProtKB-KW"/>
</dbReference>
<dbReference type="FunFam" id="1.10.238.260:FF:000001">
    <property type="entry name" value="2-isopropylmalate synthase"/>
    <property type="match status" value="1"/>
</dbReference>
<evidence type="ECO:0000256" key="8">
    <source>
        <dbReference type="ARBA" id="ARBA00023304"/>
    </source>
</evidence>
<dbReference type="Proteomes" id="UP001523230">
    <property type="component" value="Unassembled WGS sequence"/>
</dbReference>
<reference evidence="14 15" key="1">
    <citation type="submission" date="2018-05" db="EMBL/GenBank/DDBJ databases">
        <title>Isolation and characterization of genus Methanoculleus species and their viruses from deep sea marine sediment offshore southwestern Taiwan.</title>
        <authorList>
            <person name="Wei W.-H."/>
            <person name="Chen W.-C."/>
            <person name="Lai M.-C."/>
            <person name="Chen S.-C."/>
        </authorList>
    </citation>
    <scope>NUCLEOTIDE SEQUENCE [LARGE SCALE GENOMIC DNA]</scope>
    <source>
        <strain evidence="14 15">CWC-02</strain>
    </source>
</reference>
<evidence type="ECO:0000313" key="15">
    <source>
        <dbReference type="Proteomes" id="UP001523230"/>
    </source>
</evidence>
<dbReference type="AlphaFoldDB" id="A0ABD4TGH8"/>
<dbReference type="EC" id="2.3.3.13" evidence="3"/>
<dbReference type="Pfam" id="PF22617">
    <property type="entry name" value="HCS_D2"/>
    <property type="match status" value="1"/>
</dbReference>
<evidence type="ECO:0000256" key="7">
    <source>
        <dbReference type="ARBA" id="ARBA00022679"/>
    </source>
</evidence>
<dbReference type="PROSITE" id="PS00816">
    <property type="entry name" value="AIPM_HOMOCIT_SYNTH_2"/>
    <property type="match status" value="1"/>
</dbReference>
<keyword evidence="8" id="KW-0100">Branched-chain amino acid biosynthesis</keyword>
<dbReference type="NCBIfam" id="NF002085">
    <property type="entry name" value="PRK00915.1-2"/>
    <property type="match status" value="1"/>
</dbReference>
<evidence type="ECO:0000256" key="3">
    <source>
        <dbReference type="ARBA" id="ARBA00012973"/>
    </source>
</evidence>
<dbReference type="InterPro" id="IPR013785">
    <property type="entry name" value="Aldolase_TIM"/>
</dbReference>
<dbReference type="Gene3D" id="1.10.238.260">
    <property type="match status" value="1"/>
</dbReference>
<dbReference type="PROSITE" id="PS50873">
    <property type="entry name" value="PEROXIDASE_4"/>
    <property type="match status" value="1"/>
</dbReference>
<dbReference type="InterPro" id="IPR050073">
    <property type="entry name" value="2-IPM_HCS-like"/>
</dbReference>
<dbReference type="InterPro" id="IPR000891">
    <property type="entry name" value="PYR_CT"/>
</dbReference>
<dbReference type="PANTHER" id="PTHR10277">
    <property type="entry name" value="HOMOCITRATE SYNTHASE-RELATED"/>
    <property type="match status" value="1"/>
</dbReference>
<protein>
    <recommendedName>
        <fullName evidence="10">Probable 2-isopropylmalate synthase</fullName>
        <ecNumber evidence="3">2.3.3.13</ecNumber>
    </recommendedName>
    <alternativeName>
        <fullName evidence="9">Alpha-IPM synthase</fullName>
    </alternativeName>
</protein>
<evidence type="ECO:0000256" key="6">
    <source>
        <dbReference type="ARBA" id="ARBA00022624"/>
    </source>
</evidence>
<dbReference type="PROSITE" id="PS00815">
    <property type="entry name" value="AIPM_HOMOCIT_SYNTH_1"/>
    <property type="match status" value="1"/>
</dbReference>
<sequence>MKRTVFFTDSRAKKNVTVFDTTLRDGEQTPGISFTLEEKLGIAEQLSGIGVHAIEAGFPASSDAERQIVKAIKGLGLPTQVCGLARSLPADVDACIDCDVDMVHVFIPTSDVQREYTIKKTREQVLETTGEIIAYTRDHIGRCMFSAMDATRTDPDYLIEVYRIAVDAGATIINVPDTVGVITPTAMKRLIERIDREVNCPIDVHCHNDFGLAVANTIAAVESGASQVQVTVNGLGERAGNADLAQTVMALSSIYGIDTGIRTTSLVETSRLVSRYAGMSIPATQPIVGENAFAHESGIHSHGVITRSDTFEPGIMTPEMVGHRRRLKLGKHAGRHAVRQMLAEVHMDPADAQLDEIVLRVKAIAGKGKRVTDADLYEIAESVMQLAPDEKTLKLQDVAIMTGNHVIPTASVRATVDGVEHSFSSIGNGPVDAAVRAILGIIPAPVHLKEFNIEAISGGTDALGHVTIAVEDEQGRVFDASASSDDIILASVEAVINAINLVCRTRKNDREREE</sequence>
<dbReference type="InterPro" id="IPR054691">
    <property type="entry name" value="LeuA/HCS_post-cat"/>
</dbReference>
<comment type="caution">
    <text evidence="14">The sequence shown here is derived from an EMBL/GenBank/DDBJ whole genome shotgun (WGS) entry which is preliminary data.</text>
</comment>
<dbReference type="GO" id="GO:0009098">
    <property type="term" value="P:L-leucine biosynthetic process"/>
    <property type="evidence" value="ECO:0007669"/>
    <property type="project" value="UniProtKB-KW"/>
</dbReference>
<feature type="domain" description="Pyruvate carboxyltransferase" evidence="13">
    <location>
        <begin position="16"/>
        <end position="267"/>
    </location>
</feature>
<evidence type="ECO:0000256" key="5">
    <source>
        <dbReference type="ARBA" id="ARBA00022605"/>
    </source>
</evidence>
<keyword evidence="4" id="KW-0432">Leucine biosynthesis</keyword>
<dbReference type="CDD" id="cd07940">
    <property type="entry name" value="DRE_TIM_IPMS"/>
    <property type="match status" value="1"/>
</dbReference>
<evidence type="ECO:0000256" key="9">
    <source>
        <dbReference type="ARBA" id="ARBA00029993"/>
    </source>
</evidence>
<dbReference type="RefSeq" id="WP_250987821.1">
    <property type="nucleotide sequence ID" value="NZ_QFDM01000002.1"/>
</dbReference>
<evidence type="ECO:0000259" key="12">
    <source>
        <dbReference type="PROSITE" id="PS50873"/>
    </source>
</evidence>
<keyword evidence="15" id="KW-1185">Reference proteome</keyword>
<dbReference type="PROSITE" id="PS50991">
    <property type="entry name" value="PYR_CT"/>
    <property type="match status" value="1"/>
</dbReference>
<dbReference type="InterPro" id="IPR036230">
    <property type="entry name" value="LeuA_allosteric_dom_sf"/>
</dbReference>
<dbReference type="FunFam" id="3.20.20.70:FF:000010">
    <property type="entry name" value="2-isopropylmalate synthase"/>
    <property type="match status" value="1"/>
</dbReference>